<sequence length="159" mass="17437">MTLATTLRANKAVYTIAGAGDLAVEKIREVPDQVVKARETAVKYQDDLREVMDRYRGQVLEAMGRYRGEVRDNVGRVQERIEVKDLPNAAVAYMTHGASRAVEFIDELAERGKRVVHKEAVAVAEIAEADAKPATRARATQRRTTQSRAAAASSRKGGA</sequence>
<proteinExistence type="predicted"/>
<evidence type="ECO:0000256" key="1">
    <source>
        <dbReference type="SAM" id="MobiDB-lite"/>
    </source>
</evidence>
<accession>A0ABP7WY43</accession>
<evidence type="ECO:0000313" key="3">
    <source>
        <dbReference type="Proteomes" id="UP001500683"/>
    </source>
</evidence>
<comment type="caution">
    <text evidence="2">The sequence shown here is derived from an EMBL/GenBank/DDBJ whole genome shotgun (WGS) entry which is preliminary data.</text>
</comment>
<gene>
    <name evidence="2" type="ORF">GCM10022214_75130</name>
</gene>
<organism evidence="2 3">
    <name type="scientific">Actinomadura miaoliensis</name>
    <dbReference type="NCBI Taxonomy" id="430685"/>
    <lineage>
        <taxon>Bacteria</taxon>
        <taxon>Bacillati</taxon>
        <taxon>Actinomycetota</taxon>
        <taxon>Actinomycetes</taxon>
        <taxon>Streptosporangiales</taxon>
        <taxon>Thermomonosporaceae</taxon>
        <taxon>Actinomadura</taxon>
    </lineage>
</organism>
<evidence type="ECO:0008006" key="4">
    <source>
        <dbReference type="Google" id="ProtNLM"/>
    </source>
</evidence>
<evidence type="ECO:0000313" key="2">
    <source>
        <dbReference type="EMBL" id="GAA4099267.1"/>
    </source>
</evidence>
<feature type="region of interest" description="Disordered" evidence="1">
    <location>
        <begin position="130"/>
        <end position="159"/>
    </location>
</feature>
<name>A0ABP7WY43_9ACTN</name>
<dbReference type="EMBL" id="BAAAZG010000059">
    <property type="protein sequence ID" value="GAA4099267.1"/>
    <property type="molecule type" value="Genomic_DNA"/>
</dbReference>
<keyword evidence="3" id="KW-1185">Reference proteome</keyword>
<protein>
    <recommendedName>
        <fullName evidence="4">Heparin-binding hemagglutinin</fullName>
    </recommendedName>
</protein>
<dbReference type="Proteomes" id="UP001500683">
    <property type="component" value="Unassembled WGS sequence"/>
</dbReference>
<dbReference type="RefSeq" id="WP_344957127.1">
    <property type="nucleotide sequence ID" value="NZ_BAAAZG010000059.1"/>
</dbReference>
<reference evidence="3" key="1">
    <citation type="journal article" date="2019" name="Int. J. Syst. Evol. Microbiol.">
        <title>The Global Catalogue of Microorganisms (GCM) 10K type strain sequencing project: providing services to taxonomists for standard genome sequencing and annotation.</title>
        <authorList>
            <consortium name="The Broad Institute Genomics Platform"/>
            <consortium name="The Broad Institute Genome Sequencing Center for Infectious Disease"/>
            <person name="Wu L."/>
            <person name="Ma J."/>
        </authorList>
    </citation>
    <scope>NUCLEOTIDE SEQUENCE [LARGE SCALE GENOMIC DNA]</scope>
    <source>
        <strain evidence="3">JCM 16702</strain>
    </source>
</reference>